<evidence type="ECO:0000256" key="1">
    <source>
        <dbReference type="SAM" id="MobiDB-lite"/>
    </source>
</evidence>
<reference evidence="2 3" key="1">
    <citation type="submission" date="2024-11" db="EMBL/GenBank/DDBJ databases">
        <title>Chromosome-level genome assembly of Eucalyptus globulus Labill. provides insights into its genome evolution.</title>
        <authorList>
            <person name="Li X."/>
        </authorList>
    </citation>
    <scope>NUCLEOTIDE SEQUENCE [LARGE SCALE GENOMIC DNA]</scope>
    <source>
        <strain evidence="2">CL2024</strain>
        <tissue evidence="2">Fresh tender leaves</tissue>
    </source>
</reference>
<name>A0ABD3JY17_EUCGL</name>
<feature type="region of interest" description="Disordered" evidence="1">
    <location>
        <begin position="66"/>
        <end position="91"/>
    </location>
</feature>
<keyword evidence="3" id="KW-1185">Reference proteome</keyword>
<evidence type="ECO:0000313" key="3">
    <source>
        <dbReference type="Proteomes" id="UP001634007"/>
    </source>
</evidence>
<protein>
    <submittedName>
        <fullName evidence="2">Uncharacterized protein</fullName>
    </submittedName>
</protein>
<sequence>MKNKVSTMLKQMLAALSAMAKSKSGALRRKTDALRTRLIIFSLLHHDKKFFVSTLSHKLQNFLLHQHHHHHHHDEEKPHEEADDADLAAEQPSENDIVSYCTSEALVHEPMPVPTHCEPAKYEEEDGDGGDDEDDEKYLDLTHTLFDDSDDSSSGGSVIELAKHSKEDRGEEFVLENEIDHVADLFIKRFHRQMKLQNMESLKNYQEMLQRSV</sequence>
<dbReference type="PANTHER" id="PTHR33450">
    <property type="entry name" value="EMB|CAB67623.1-RELATED"/>
    <property type="match status" value="1"/>
</dbReference>
<evidence type="ECO:0000313" key="2">
    <source>
        <dbReference type="EMBL" id="KAL3731054.1"/>
    </source>
</evidence>
<feature type="region of interest" description="Disordered" evidence="1">
    <location>
        <begin position="112"/>
        <end position="135"/>
    </location>
</feature>
<proteinExistence type="predicted"/>
<organism evidence="2 3">
    <name type="scientific">Eucalyptus globulus</name>
    <name type="common">Tasmanian blue gum</name>
    <dbReference type="NCBI Taxonomy" id="34317"/>
    <lineage>
        <taxon>Eukaryota</taxon>
        <taxon>Viridiplantae</taxon>
        <taxon>Streptophyta</taxon>
        <taxon>Embryophyta</taxon>
        <taxon>Tracheophyta</taxon>
        <taxon>Spermatophyta</taxon>
        <taxon>Magnoliopsida</taxon>
        <taxon>eudicotyledons</taxon>
        <taxon>Gunneridae</taxon>
        <taxon>Pentapetalae</taxon>
        <taxon>rosids</taxon>
        <taxon>malvids</taxon>
        <taxon>Myrtales</taxon>
        <taxon>Myrtaceae</taxon>
        <taxon>Myrtoideae</taxon>
        <taxon>Eucalypteae</taxon>
        <taxon>Eucalyptus</taxon>
    </lineage>
</organism>
<comment type="caution">
    <text evidence="2">The sequence shown here is derived from an EMBL/GenBank/DDBJ whole genome shotgun (WGS) entry which is preliminary data.</text>
</comment>
<dbReference type="EMBL" id="JBJKBG010000007">
    <property type="protein sequence ID" value="KAL3731054.1"/>
    <property type="molecule type" value="Genomic_DNA"/>
</dbReference>
<dbReference type="Pfam" id="PF05553">
    <property type="entry name" value="DUF761"/>
    <property type="match status" value="1"/>
</dbReference>
<gene>
    <name evidence="2" type="ORF">ACJRO7_027993</name>
</gene>
<dbReference type="InterPro" id="IPR008480">
    <property type="entry name" value="DUF761_pln"/>
</dbReference>
<dbReference type="AlphaFoldDB" id="A0ABD3JY17"/>
<dbReference type="Proteomes" id="UP001634007">
    <property type="component" value="Unassembled WGS sequence"/>
</dbReference>
<dbReference type="PANTHER" id="PTHR33450:SF12">
    <property type="entry name" value="COTTON FIBER PROTEIN"/>
    <property type="match status" value="1"/>
</dbReference>
<feature type="compositionally biased region" description="Acidic residues" evidence="1">
    <location>
        <begin position="123"/>
        <end position="135"/>
    </location>
</feature>
<accession>A0ABD3JY17</accession>